<proteinExistence type="inferred from homology"/>
<feature type="region of interest" description="Disordered" evidence="7">
    <location>
        <begin position="43"/>
        <end position="76"/>
    </location>
</feature>
<keyword evidence="4 6" id="KW-0648">Protein biosynthesis</keyword>
<evidence type="ECO:0000256" key="6">
    <source>
        <dbReference type="RuleBase" id="RU363037"/>
    </source>
</evidence>
<dbReference type="GO" id="GO:0006424">
    <property type="term" value="P:glutamyl-tRNA aminoacylation"/>
    <property type="evidence" value="ECO:0007669"/>
    <property type="project" value="TreeGrafter"/>
</dbReference>
<keyword evidence="5 6" id="KW-0030">Aminoacyl-tRNA synthetase</keyword>
<comment type="caution">
    <text evidence="9">The sequence shown here is derived from an EMBL/GenBank/DDBJ whole genome shotgun (WGS) entry which is preliminary data.</text>
</comment>
<dbReference type="Gene3D" id="3.40.50.620">
    <property type="entry name" value="HUPs"/>
    <property type="match status" value="1"/>
</dbReference>
<keyword evidence="10" id="KW-1185">Reference proteome</keyword>
<sequence>GLGKDGKVHASQRKIQNLVRWFNSILSEYSVLSEVVEKYVGRRGTDKPRPVNLKATEHNRLQGESNEKEKEEGSFDIDLPDAEMGKVCTRFPPEASGYLHIGHAKAALLNRYFSHKYKGRLIIRFDDTNPAKESSEFVENILTDLDTLGIKGEGPTYTSDYFPQLLEMA</sequence>
<dbReference type="PANTHER" id="PTHR43097:SF5">
    <property type="entry name" value="GLUTAMATE--TRNA LIGASE"/>
    <property type="match status" value="1"/>
</dbReference>
<dbReference type="SUPFAM" id="SSF52374">
    <property type="entry name" value="Nucleotidylyl transferase"/>
    <property type="match status" value="1"/>
</dbReference>
<keyword evidence="1 6" id="KW-0436">Ligase</keyword>
<dbReference type="InterPro" id="IPR020058">
    <property type="entry name" value="Glu/Gln-tRNA-synth_Ib_cat-dom"/>
</dbReference>
<dbReference type="GO" id="GO:0004818">
    <property type="term" value="F:glutamate-tRNA ligase activity"/>
    <property type="evidence" value="ECO:0007669"/>
    <property type="project" value="TreeGrafter"/>
</dbReference>
<reference evidence="9 10" key="1">
    <citation type="journal article" date="2021" name="Nat. Plants">
        <title>The Taxus genome provides insights into paclitaxel biosynthesis.</title>
        <authorList>
            <person name="Xiong X."/>
            <person name="Gou J."/>
            <person name="Liao Q."/>
            <person name="Li Y."/>
            <person name="Zhou Q."/>
            <person name="Bi G."/>
            <person name="Li C."/>
            <person name="Du R."/>
            <person name="Wang X."/>
            <person name="Sun T."/>
            <person name="Guo L."/>
            <person name="Liang H."/>
            <person name="Lu P."/>
            <person name="Wu Y."/>
            <person name="Zhang Z."/>
            <person name="Ro D.K."/>
            <person name="Shang Y."/>
            <person name="Huang S."/>
            <person name="Yan J."/>
        </authorList>
    </citation>
    <scope>NUCLEOTIDE SEQUENCE [LARGE SCALE GENOMIC DNA]</scope>
    <source>
        <strain evidence="9">Ta-2019</strain>
    </source>
</reference>
<dbReference type="GO" id="GO:0017102">
    <property type="term" value="C:methionyl glutamyl tRNA synthetase complex"/>
    <property type="evidence" value="ECO:0007669"/>
    <property type="project" value="TreeGrafter"/>
</dbReference>
<accession>A0AA38LGS5</accession>
<evidence type="ECO:0000313" key="9">
    <source>
        <dbReference type="EMBL" id="KAH9320017.1"/>
    </source>
</evidence>
<dbReference type="PRINTS" id="PR00987">
    <property type="entry name" value="TRNASYNTHGLU"/>
</dbReference>
<keyword evidence="3 6" id="KW-0067">ATP-binding</keyword>
<evidence type="ECO:0000313" key="10">
    <source>
        <dbReference type="Proteomes" id="UP000824469"/>
    </source>
</evidence>
<dbReference type="AlphaFoldDB" id="A0AA38LGS5"/>
<evidence type="ECO:0000256" key="2">
    <source>
        <dbReference type="ARBA" id="ARBA00022741"/>
    </source>
</evidence>
<dbReference type="GO" id="GO:0009791">
    <property type="term" value="P:post-embryonic development"/>
    <property type="evidence" value="ECO:0007669"/>
    <property type="project" value="UniProtKB-ARBA"/>
</dbReference>
<evidence type="ECO:0000259" key="8">
    <source>
        <dbReference type="Pfam" id="PF00749"/>
    </source>
</evidence>
<dbReference type="GO" id="GO:0005524">
    <property type="term" value="F:ATP binding"/>
    <property type="evidence" value="ECO:0007669"/>
    <property type="project" value="UniProtKB-KW"/>
</dbReference>
<dbReference type="GO" id="GO:0005829">
    <property type="term" value="C:cytosol"/>
    <property type="evidence" value="ECO:0007669"/>
    <property type="project" value="TreeGrafter"/>
</dbReference>
<feature type="compositionally biased region" description="Basic and acidic residues" evidence="7">
    <location>
        <begin position="43"/>
        <end position="73"/>
    </location>
</feature>
<dbReference type="Pfam" id="PF00749">
    <property type="entry name" value="tRNA-synt_1c"/>
    <property type="match status" value="1"/>
</dbReference>
<evidence type="ECO:0000256" key="5">
    <source>
        <dbReference type="ARBA" id="ARBA00023146"/>
    </source>
</evidence>
<dbReference type="EMBL" id="JAHRHJ020000004">
    <property type="protein sequence ID" value="KAH9320017.1"/>
    <property type="molecule type" value="Genomic_DNA"/>
</dbReference>
<dbReference type="Proteomes" id="UP000824469">
    <property type="component" value="Unassembled WGS sequence"/>
</dbReference>
<dbReference type="InterPro" id="IPR000924">
    <property type="entry name" value="Glu/Gln-tRNA-synth"/>
</dbReference>
<dbReference type="PROSITE" id="PS00178">
    <property type="entry name" value="AA_TRNA_LIGASE_I"/>
    <property type="match status" value="1"/>
</dbReference>
<dbReference type="PANTHER" id="PTHR43097">
    <property type="entry name" value="GLUTAMINE-TRNA LIGASE"/>
    <property type="match status" value="1"/>
</dbReference>
<feature type="domain" description="Glutamyl/glutaminyl-tRNA synthetase class Ib catalytic" evidence="8">
    <location>
        <begin position="86"/>
        <end position="168"/>
    </location>
</feature>
<keyword evidence="2 6" id="KW-0547">Nucleotide-binding</keyword>
<name>A0AA38LGS5_TAXCH</name>
<gene>
    <name evidence="9" type="ORF">KI387_021786</name>
</gene>
<protein>
    <recommendedName>
        <fullName evidence="8">Glutamyl/glutaminyl-tRNA synthetase class Ib catalytic domain-containing protein</fullName>
    </recommendedName>
</protein>
<evidence type="ECO:0000256" key="7">
    <source>
        <dbReference type="SAM" id="MobiDB-lite"/>
    </source>
</evidence>
<evidence type="ECO:0000256" key="4">
    <source>
        <dbReference type="ARBA" id="ARBA00022917"/>
    </source>
</evidence>
<dbReference type="InterPro" id="IPR050132">
    <property type="entry name" value="Gln/Glu-tRNA_Ligase"/>
</dbReference>
<dbReference type="GO" id="GO:0048608">
    <property type="term" value="P:reproductive structure development"/>
    <property type="evidence" value="ECO:0007669"/>
    <property type="project" value="UniProtKB-ARBA"/>
</dbReference>
<evidence type="ECO:0000256" key="1">
    <source>
        <dbReference type="ARBA" id="ARBA00022598"/>
    </source>
</evidence>
<comment type="similarity">
    <text evidence="6">Belongs to the class-I aminoacyl-tRNA synthetase family.</text>
</comment>
<evidence type="ECO:0000256" key="3">
    <source>
        <dbReference type="ARBA" id="ARBA00022840"/>
    </source>
</evidence>
<dbReference type="InterPro" id="IPR001412">
    <property type="entry name" value="aa-tRNA-synth_I_CS"/>
</dbReference>
<dbReference type="InterPro" id="IPR014729">
    <property type="entry name" value="Rossmann-like_a/b/a_fold"/>
</dbReference>
<feature type="non-terminal residue" evidence="9">
    <location>
        <position position="1"/>
    </location>
</feature>
<organism evidence="9 10">
    <name type="scientific">Taxus chinensis</name>
    <name type="common">Chinese yew</name>
    <name type="synonym">Taxus wallichiana var. chinensis</name>
    <dbReference type="NCBI Taxonomy" id="29808"/>
    <lineage>
        <taxon>Eukaryota</taxon>
        <taxon>Viridiplantae</taxon>
        <taxon>Streptophyta</taxon>
        <taxon>Embryophyta</taxon>
        <taxon>Tracheophyta</taxon>
        <taxon>Spermatophyta</taxon>
        <taxon>Pinopsida</taxon>
        <taxon>Pinidae</taxon>
        <taxon>Conifers II</taxon>
        <taxon>Cupressales</taxon>
        <taxon>Taxaceae</taxon>
        <taxon>Taxus</taxon>
    </lineage>
</organism>